<feature type="chain" id="PRO_5046722770" evidence="1">
    <location>
        <begin position="29"/>
        <end position="142"/>
    </location>
</feature>
<name>A0ABY7Q127_9ACTN</name>
<dbReference type="EMBL" id="CP115450">
    <property type="protein sequence ID" value="WBP86344.1"/>
    <property type="molecule type" value="Genomic_DNA"/>
</dbReference>
<gene>
    <name evidence="2" type="ORF">O1G21_11145</name>
</gene>
<dbReference type="RefSeq" id="WP_270142930.1">
    <property type="nucleotide sequence ID" value="NZ_CP115450.1"/>
</dbReference>
<dbReference type="InterPro" id="IPR025354">
    <property type="entry name" value="DUF4258"/>
</dbReference>
<protein>
    <submittedName>
        <fullName evidence="2">DUF4258 domain-containing protein</fullName>
    </submittedName>
</protein>
<evidence type="ECO:0000256" key="1">
    <source>
        <dbReference type="SAM" id="SignalP"/>
    </source>
</evidence>
<accession>A0ABY7Q127</accession>
<evidence type="ECO:0000313" key="3">
    <source>
        <dbReference type="Proteomes" id="UP001212821"/>
    </source>
</evidence>
<keyword evidence="1" id="KW-0732">Signal</keyword>
<organism evidence="2 3">
    <name type="scientific">Kitasatospora cathayae</name>
    <dbReference type="NCBI Taxonomy" id="3004092"/>
    <lineage>
        <taxon>Bacteria</taxon>
        <taxon>Bacillati</taxon>
        <taxon>Actinomycetota</taxon>
        <taxon>Actinomycetes</taxon>
        <taxon>Kitasatosporales</taxon>
        <taxon>Streptomycetaceae</taxon>
        <taxon>Kitasatospora</taxon>
    </lineage>
</organism>
<proteinExistence type="predicted"/>
<dbReference type="Pfam" id="PF14076">
    <property type="entry name" value="DUF4258"/>
    <property type="match status" value="1"/>
</dbReference>
<dbReference type="Proteomes" id="UP001212821">
    <property type="component" value="Chromosome"/>
</dbReference>
<feature type="signal peptide" evidence="1">
    <location>
        <begin position="1"/>
        <end position="28"/>
    </location>
</feature>
<keyword evidence="3" id="KW-1185">Reference proteome</keyword>
<reference evidence="3" key="1">
    <citation type="submission" date="2022-12" db="EMBL/GenBank/DDBJ databases">
        <authorList>
            <person name="Mo P."/>
        </authorList>
    </citation>
    <scope>NUCLEOTIDE SEQUENCE [LARGE SCALE GENOMIC DNA]</scope>
    <source>
        <strain evidence="3">HUAS 3-15</strain>
    </source>
</reference>
<sequence length="142" mass="15133">MNSSKRLRLMAVGAVTAAVAAVAGPALAVPAFAAQPTGQVALVNPPTRGGHEPTFADCGSDHAPGSFDRISQHAEQRMKDRDVSEDELRNAVRINAKDAWCQTNGNWHYSLGMAGGQLEVIIGANRGQWVVVTVFWKGEPNI</sequence>
<evidence type="ECO:0000313" key="2">
    <source>
        <dbReference type="EMBL" id="WBP86344.1"/>
    </source>
</evidence>